<keyword evidence="2" id="KW-1185">Reference proteome</keyword>
<organism evidence="1 2">
    <name type="scientific">Halohasta litchfieldiae</name>
    <dbReference type="NCBI Taxonomy" id="1073996"/>
    <lineage>
        <taxon>Archaea</taxon>
        <taxon>Methanobacteriati</taxon>
        <taxon>Methanobacteriota</taxon>
        <taxon>Stenosarchaea group</taxon>
        <taxon>Halobacteria</taxon>
        <taxon>Halobacteriales</taxon>
        <taxon>Haloferacaceae</taxon>
        <taxon>Halohasta</taxon>
    </lineage>
</organism>
<evidence type="ECO:0000313" key="1">
    <source>
        <dbReference type="EMBL" id="SEJ27492.1"/>
    </source>
</evidence>
<evidence type="ECO:0008006" key="3">
    <source>
        <dbReference type="Google" id="ProtNLM"/>
    </source>
</evidence>
<protein>
    <recommendedName>
        <fullName evidence="3">Phage derived protein Gp49-like</fullName>
    </recommendedName>
</protein>
<sequence>MGEIENVELVEKWVFRDLSSSAFSTDEKRRVLDDLDEMEEKLVTWDRSLHKCVDQLRGFESVTVYRRRAGDLRSYLIRDGATLYCIGVGKRKKTYDRDLSTIQERATEHSAGQS</sequence>
<dbReference type="RefSeq" id="WP_089673674.1">
    <property type="nucleotide sequence ID" value="NZ_FNYR01000038.1"/>
</dbReference>
<accession>A0A2H4Q1U9</accession>
<accession>A0A1H6XRH1</accession>
<reference evidence="1 2" key="1">
    <citation type="submission" date="2016-10" db="EMBL/GenBank/DDBJ databases">
        <authorList>
            <person name="de Groot N.N."/>
        </authorList>
    </citation>
    <scope>NUCLEOTIDE SEQUENCE [LARGE SCALE GENOMIC DNA]</scope>
    <source>
        <strain evidence="1 2">DSM 22187</strain>
    </source>
</reference>
<evidence type="ECO:0000313" key="2">
    <source>
        <dbReference type="Proteomes" id="UP000198888"/>
    </source>
</evidence>
<dbReference type="KEGG" id="hae:halTADL_1532"/>
<dbReference type="EMBL" id="FNYR01000038">
    <property type="protein sequence ID" value="SEJ27492.1"/>
    <property type="molecule type" value="Genomic_DNA"/>
</dbReference>
<name>A0A1H6XRH1_9EURY</name>
<dbReference type="AlphaFoldDB" id="A0A1H6XRH1"/>
<proteinExistence type="predicted"/>
<dbReference type="Proteomes" id="UP000198888">
    <property type="component" value="Unassembled WGS sequence"/>
</dbReference>
<dbReference type="OrthoDB" id="258620at2157"/>
<gene>
    <name evidence="1" type="ORF">SAMN05444271_13828</name>
</gene>